<dbReference type="Proteomes" id="UP000007305">
    <property type="component" value="Chromosome 3"/>
</dbReference>
<proteinExistence type="predicted"/>
<evidence type="ECO:0000313" key="1">
    <source>
        <dbReference type="EnsemblPlants" id="Zm00001eb129770_P001"/>
    </source>
</evidence>
<dbReference type="Gramene" id="Zm00001eb129770_T001">
    <property type="protein sequence ID" value="Zm00001eb129770_P001"/>
    <property type="gene ID" value="Zm00001eb129770"/>
</dbReference>
<evidence type="ECO:0000313" key="2">
    <source>
        <dbReference type="Proteomes" id="UP000007305"/>
    </source>
</evidence>
<sequence>MFLAPGSPPSSCSVFLYPLFPRLLVRCARRIFASSTEIYNKNMELRRDSQACLNHSNWWTCVEKIAKLQYDGFHYSSTEIMARFNRGYADGELIRYGSWLWRCGTHWL</sequence>
<dbReference type="RefSeq" id="NP_001333740.1">
    <property type="nucleotide sequence ID" value="NM_001346811.1"/>
</dbReference>
<gene>
    <name evidence="1" type="primary">LOC108961162</name>
</gene>
<dbReference type="KEGG" id="zma:108961162"/>
<dbReference type="EnsemblPlants" id="Zm00001eb129770_T001">
    <property type="protein sequence ID" value="Zm00001eb129770_P001"/>
    <property type="gene ID" value="Zm00001eb129770"/>
</dbReference>
<dbReference type="RefSeq" id="XP_020405633.1">
    <property type="nucleotide sequence ID" value="XM_020550044.3"/>
</dbReference>
<reference evidence="2" key="1">
    <citation type="submission" date="2015-12" db="EMBL/GenBank/DDBJ databases">
        <title>Update maize B73 reference genome by single molecule sequencing technologies.</title>
        <authorList>
            <consortium name="Maize Genome Sequencing Project"/>
            <person name="Ware D."/>
        </authorList>
    </citation>
    <scope>NUCLEOTIDE SEQUENCE [LARGE SCALE GENOMIC DNA]</scope>
    <source>
        <strain evidence="2">cv. B73</strain>
    </source>
</reference>
<keyword evidence="2" id="KW-1185">Reference proteome</keyword>
<reference evidence="1" key="3">
    <citation type="submission" date="2021-05" db="UniProtKB">
        <authorList>
            <consortium name="EnsemblPlants"/>
        </authorList>
    </citation>
    <scope>IDENTIFICATION</scope>
    <source>
        <strain evidence="1">cv. B73</strain>
    </source>
</reference>
<name>A0A804N2H5_MAIZE</name>
<dbReference type="GeneID" id="108961162"/>
<reference evidence="1" key="2">
    <citation type="submission" date="2019-07" db="EMBL/GenBank/DDBJ databases">
        <authorList>
            <person name="Seetharam A."/>
            <person name="Woodhouse M."/>
            <person name="Cannon E."/>
        </authorList>
    </citation>
    <scope>NUCLEOTIDE SEQUENCE [LARGE SCALE GENOMIC DNA]</scope>
    <source>
        <strain evidence="1">cv. B73</strain>
    </source>
</reference>
<dbReference type="InParanoid" id="A0A804N2H5"/>
<accession>A0A804N2H5</accession>
<protein>
    <submittedName>
        <fullName evidence="1">Uncharacterized protein</fullName>
    </submittedName>
</protein>
<dbReference type="AlphaFoldDB" id="A0A804N2H5"/>
<organism evidence="1 2">
    <name type="scientific">Zea mays</name>
    <name type="common">Maize</name>
    <dbReference type="NCBI Taxonomy" id="4577"/>
    <lineage>
        <taxon>Eukaryota</taxon>
        <taxon>Viridiplantae</taxon>
        <taxon>Streptophyta</taxon>
        <taxon>Embryophyta</taxon>
        <taxon>Tracheophyta</taxon>
        <taxon>Spermatophyta</taxon>
        <taxon>Magnoliopsida</taxon>
        <taxon>Liliopsida</taxon>
        <taxon>Poales</taxon>
        <taxon>Poaceae</taxon>
        <taxon>PACMAD clade</taxon>
        <taxon>Panicoideae</taxon>
        <taxon>Andropogonodae</taxon>
        <taxon>Andropogoneae</taxon>
        <taxon>Tripsacinae</taxon>
        <taxon>Zea</taxon>
    </lineage>
</organism>